<keyword evidence="1" id="KW-0812">Transmembrane</keyword>
<keyword evidence="1" id="KW-0472">Membrane</keyword>
<dbReference type="OrthoDB" id="9815897at2"/>
<dbReference type="Pfam" id="PF10825">
    <property type="entry name" value="DUF2752"/>
    <property type="match status" value="1"/>
</dbReference>
<keyword evidence="3" id="KW-1185">Reference proteome</keyword>
<dbReference type="RefSeq" id="WP_084062664.1">
    <property type="nucleotide sequence ID" value="NZ_FWXO01000006.1"/>
</dbReference>
<feature type="transmembrane region" description="Helical" evidence="1">
    <location>
        <begin position="78"/>
        <end position="96"/>
    </location>
</feature>
<keyword evidence="1" id="KW-1133">Transmembrane helix</keyword>
<dbReference type="EMBL" id="FWXO01000006">
    <property type="protein sequence ID" value="SMC82795.1"/>
    <property type="molecule type" value="Genomic_DNA"/>
</dbReference>
<sequence>MRIISLFIDAEKYMLPCFSKKIFGVDCPGCGIQRSVALILQGEFVAAFKMYPGIYTLILLFGFLLVNNFYTIKHSNKIIITLTISTVFLILTNYILKFL</sequence>
<accession>A0A1W2CBZ2</accession>
<dbReference type="AlphaFoldDB" id="A0A1W2CBZ2"/>
<feature type="transmembrane region" description="Helical" evidence="1">
    <location>
        <begin position="44"/>
        <end position="66"/>
    </location>
</feature>
<dbReference type="STRING" id="504486.SAMN05660703_2890"/>
<evidence type="ECO:0008006" key="4">
    <source>
        <dbReference type="Google" id="ProtNLM"/>
    </source>
</evidence>
<dbReference type="Proteomes" id="UP000192360">
    <property type="component" value="Unassembled WGS sequence"/>
</dbReference>
<reference evidence="2 3" key="1">
    <citation type="submission" date="2017-04" db="EMBL/GenBank/DDBJ databases">
        <authorList>
            <person name="Afonso C.L."/>
            <person name="Miller P.J."/>
            <person name="Scott M.A."/>
            <person name="Spackman E."/>
            <person name="Goraichik I."/>
            <person name="Dimitrov K.M."/>
            <person name="Suarez D.L."/>
            <person name="Swayne D.E."/>
        </authorList>
    </citation>
    <scope>NUCLEOTIDE SEQUENCE [LARGE SCALE GENOMIC DNA]</scope>
    <source>
        <strain evidence="2 3">DSM 21164</strain>
    </source>
</reference>
<name>A0A1W2CBZ2_9FLAO</name>
<organism evidence="2 3">
    <name type="scientific">Cellulophaga tyrosinoxydans</name>
    <dbReference type="NCBI Taxonomy" id="504486"/>
    <lineage>
        <taxon>Bacteria</taxon>
        <taxon>Pseudomonadati</taxon>
        <taxon>Bacteroidota</taxon>
        <taxon>Flavobacteriia</taxon>
        <taxon>Flavobacteriales</taxon>
        <taxon>Flavobacteriaceae</taxon>
        <taxon>Cellulophaga</taxon>
    </lineage>
</organism>
<evidence type="ECO:0000313" key="3">
    <source>
        <dbReference type="Proteomes" id="UP000192360"/>
    </source>
</evidence>
<dbReference type="InterPro" id="IPR021215">
    <property type="entry name" value="DUF2752"/>
</dbReference>
<evidence type="ECO:0000313" key="2">
    <source>
        <dbReference type="EMBL" id="SMC82795.1"/>
    </source>
</evidence>
<evidence type="ECO:0000256" key="1">
    <source>
        <dbReference type="SAM" id="Phobius"/>
    </source>
</evidence>
<protein>
    <recommendedName>
        <fullName evidence="4">DUF2752 domain-containing protein</fullName>
    </recommendedName>
</protein>
<gene>
    <name evidence="2" type="ORF">SAMN05660703_2890</name>
</gene>
<proteinExistence type="predicted"/>